<dbReference type="Gene3D" id="2.60.420.10">
    <property type="entry name" value="Maltose phosphorylase, domain 3"/>
    <property type="match status" value="1"/>
</dbReference>
<dbReference type="Gene3D" id="1.50.10.10">
    <property type="match status" value="1"/>
</dbReference>
<feature type="domain" description="Glycoside hydrolase family 65 C-terminal" evidence="3">
    <location>
        <begin position="725"/>
        <end position="762"/>
    </location>
</feature>
<keyword evidence="2" id="KW-0808">Transferase</keyword>
<sequence>MNFGYFDEENREYVITKPNTPAPWCNYLGSPEYGAIISNNAGGYSFVKSGANGRILRYHFNSDDTPGRYIYLRDDENGDYWSASWQPVGKDLNEYKSEVHHGTAYTKMFAEYAGIKSEAMYYVPLNKVYEVWCVKVTNNSDKPRKISVFGYAELSNDDNYNQDQVNLQYTLCTTNTSFRKNKIYQQINLNWYKGPDGSNGKERFFGLAGQPVTSYNGDKEAFIGLYHDYGNPIAVERGKCDGVCNYNENSCGALHTALEIAPGETKTLAFILGRHKESVADEIIASYEDVSVCDKEIEELKKYWHSKLENFKVNTPSKAFNSMVNTWNAYQCFLTFTWSRAASFVYCGERNGYGYRDTVQDIQGVIHTDPDAALEKIRFMLSAQVNNGGGLPLVRFDHDERAGHEGTPDDPDYVRETGHPAYRADDALWLFPTVYKYVSETGNLAFMDEEITWSNVEEKASVYEHLKRAIDFSMNHLGPHGLPAGLHADWNDCLRLGKNGESSFVAMQLYYAFTIMRKFAEKKNDTEYIAYLDKTQKDIGEKINKLWWEDDRFNRGFKETGELIGSKKDPEASMWLNPQTWSVISGLATREQADKAMASVDRELNTAYGAKIMAPSYVDHYFDGALAGLFPPSTKENGGIFSQTQGWLILAEALLGNGNEAFKYFEESSPSSQNDKAEVRKLEPYVHGQYTEGDESPFHGRSHVHWLTGTASTCMVGCVEGICGMRPDLDGLRVAPTVPSDWKEFSFEKNFRGKKVIIKVENKDGAQSGFKEFYINGEKQDDNYIPADKLTDVTEVKMVM</sequence>
<dbReference type="CDD" id="cd11755">
    <property type="entry name" value="GH94N_ChBP_like"/>
    <property type="match status" value="1"/>
</dbReference>
<dbReference type="InterPro" id="IPR052047">
    <property type="entry name" value="GH94_Enzymes"/>
</dbReference>
<dbReference type="GO" id="GO:0005975">
    <property type="term" value="P:carbohydrate metabolic process"/>
    <property type="evidence" value="ECO:0007669"/>
    <property type="project" value="InterPro"/>
</dbReference>
<dbReference type="InterPro" id="IPR005194">
    <property type="entry name" value="Glyco_hydro_65_C"/>
</dbReference>
<feature type="domain" description="Glycosyl hydrolase 94 supersandwich" evidence="4">
    <location>
        <begin position="11"/>
        <end position="289"/>
    </location>
</feature>
<dbReference type="AlphaFoldDB" id="A0AAW3JU87"/>
<dbReference type="SMART" id="SM01068">
    <property type="entry name" value="CBM_X"/>
    <property type="match status" value="1"/>
</dbReference>
<evidence type="ECO:0000313" key="7">
    <source>
        <dbReference type="Proteomes" id="UP000050833"/>
    </source>
</evidence>
<evidence type="ECO:0000259" key="5">
    <source>
        <dbReference type="Pfam" id="PF17167"/>
    </source>
</evidence>
<dbReference type="Gene3D" id="2.70.98.40">
    <property type="entry name" value="Glycoside hydrolase, family 65, N-terminal domain"/>
    <property type="match status" value="1"/>
</dbReference>
<dbReference type="SUPFAM" id="SSF74650">
    <property type="entry name" value="Galactose mutarotase-like"/>
    <property type="match status" value="1"/>
</dbReference>
<name>A0AAW3JU87_9FIRM</name>
<dbReference type="InterPro" id="IPR012341">
    <property type="entry name" value="6hp_glycosidase-like_sf"/>
</dbReference>
<protein>
    <submittedName>
        <fullName evidence="6">N,N'-diacetylchitobiose phosphorylase</fullName>
    </submittedName>
</protein>
<evidence type="ECO:0000259" key="3">
    <source>
        <dbReference type="Pfam" id="PF03633"/>
    </source>
</evidence>
<reference evidence="6 7" key="1">
    <citation type="submission" date="2015-10" db="EMBL/GenBank/DDBJ databases">
        <title>Butyribacter intestini gen. nov., sp. nov., a butyric acid-producing bacterium of the family Lachnospiraceae isolated from the human faeces.</title>
        <authorList>
            <person name="Zou Y."/>
            <person name="Xue W."/>
            <person name="Luo G."/>
            <person name="Lv M."/>
        </authorList>
    </citation>
    <scope>NUCLEOTIDE SEQUENCE [LARGE SCALE GENOMIC DNA]</scope>
    <source>
        <strain evidence="6 7">TF01-11</strain>
    </source>
</reference>
<evidence type="ECO:0000259" key="4">
    <source>
        <dbReference type="Pfam" id="PF06165"/>
    </source>
</evidence>
<gene>
    <name evidence="6" type="ORF">APZ18_01775</name>
</gene>
<dbReference type="InterPro" id="IPR008928">
    <property type="entry name" value="6-hairpin_glycosidase_sf"/>
</dbReference>
<dbReference type="Pfam" id="PF06165">
    <property type="entry name" value="GH94_b-supersand"/>
    <property type="match status" value="1"/>
</dbReference>
<evidence type="ECO:0000256" key="1">
    <source>
        <dbReference type="ARBA" id="ARBA00022676"/>
    </source>
</evidence>
<dbReference type="PANTHER" id="PTHR37469:SF3">
    <property type="entry name" value="PUTATIVE-RELATED"/>
    <property type="match status" value="1"/>
</dbReference>
<evidence type="ECO:0000256" key="2">
    <source>
        <dbReference type="ARBA" id="ARBA00022679"/>
    </source>
</evidence>
<evidence type="ECO:0000313" key="6">
    <source>
        <dbReference type="EMBL" id="KQC85955.1"/>
    </source>
</evidence>
<dbReference type="PANTHER" id="PTHR37469">
    <property type="entry name" value="CELLOBIONIC ACID PHOSPHORYLASE-RELATED"/>
    <property type="match status" value="1"/>
</dbReference>
<dbReference type="InterPro" id="IPR011013">
    <property type="entry name" value="Gal_mutarotase_sf_dom"/>
</dbReference>
<dbReference type="RefSeq" id="WP_055941095.1">
    <property type="nucleotide sequence ID" value="NZ_DBGDCA010000298.1"/>
</dbReference>
<keyword evidence="1" id="KW-0328">Glycosyltransferase</keyword>
<accession>A0AAW3JU87</accession>
<comment type="caution">
    <text evidence="6">The sequence shown here is derived from an EMBL/GenBank/DDBJ whole genome shotgun (WGS) entry which is preliminary data.</text>
</comment>
<dbReference type="InterPro" id="IPR037018">
    <property type="entry name" value="GH65_N"/>
</dbReference>
<dbReference type="Pfam" id="PF17167">
    <property type="entry name" value="Glyco_hydro_94"/>
    <property type="match status" value="1"/>
</dbReference>
<dbReference type="InterPro" id="IPR033432">
    <property type="entry name" value="GH94_catalytic"/>
</dbReference>
<dbReference type="Pfam" id="PF03633">
    <property type="entry name" value="Glyco_hydro_65C"/>
    <property type="match status" value="1"/>
</dbReference>
<dbReference type="InterPro" id="IPR037828">
    <property type="entry name" value="GH94N_ChBP"/>
</dbReference>
<dbReference type="Gene3D" id="1.20.890.20">
    <property type="entry name" value="mpn423 like domain"/>
    <property type="match status" value="1"/>
</dbReference>
<dbReference type="SUPFAM" id="SSF48208">
    <property type="entry name" value="Six-hairpin glycosidases"/>
    <property type="match status" value="1"/>
</dbReference>
<dbReference type="InterPro" id="IPR010383">
    <property type="entry name" value="Glyco_hydrolase_94_b-supersand"/>
</dbReference>
<dbReference type="GO" id="GO:0030246">
    <property type="term" value="F:carbohydrate binding"/>
    <property type="evidence" value="ECO:0007669"/>
    <property type="project" value="InterPro"/>
</dbReference>
<dbReference type="GO" id="GO:0016757">
    <property type="term" value="F:glycosyltransferase activity"/>
    <property type="evidence" value="ECO:0007669"/>
    <property type="project" value="UniProtKB-KW"/>
</dbReference>
<proteinExistence type="predicted"/>
<keyword evidence="7" id="KW-1185">Reference proteome</keyword>
<dbReference type="EMBL" id="LLKB01000001">
    <property type="protein sequence ID" value="KQC85955.1"/>
    <property type="molecule type" value="Genomic_DNA"/>
</dbReference>
<organism evidence="6 7">
    <name type="scientific">Butyribacter intestini</name>
    <dbReference type="NCBI Taxonomy" id="1703332"/>
    <lineage>
        <taxon>Bacteria</taxon>
        <taxon>Bacillati</taxon>
        <taxon>Bacillota</taxon>
        <taxon>Clostridia</taxon>
        <taxon>Lachnospirales</taxon>
        <taxon>Lachnospiraceae</taxon>
        <taxon>Butyribacter</taxon>
    </lineage>
</organism>
<feature type="domain" description="Glycosyl hydrolase 94 catalytic" evidence="5">
    <location>
        <begin position="303"/>
        <end position="724"/>
    </location>
</feature>
<dbReference type="Proteomes" id="UP000050833">
    <property type="component" value="Unassembled WGS sequence"/>
</dbReference>